<organism evidence="1">
    <name type="scientific">Spongospora subterranea</name>
    <dbReference type="NCBI Taxonomy" id="70186"/>
    <lineage>
        <taxon>Eukaryota</taxon>
        <taxon>Sar</taxon>
        <taxon>Rhizaria</taxon>
        <taxon>Endomyxa</taxon>
        <taxon>Phytomyxea</taxon>
        <taxon>Plasmodiophorida</taxon>
        <taxon>Plasmodiophoridae</taxon>
        <taxon>Spongospora</taxon>
    </lineage>
</organism>
<name>A0A0H5RFL3_9EUKA</name>
<accession>A0A0H5RFL3</accession>
<reference evidence="1" key="1">
    <citation type="submission" date="2015-04" db="EMBL/GenBank/DDBJ databases">
        <title>The genome sequence of the plant pathogenic Rhizarian Plasmodiophora brassicae reveals insights in its biotrophic life cycle and the origin of chitin synthesis.</title>
        <authorList>
            <person name="Schwelm A."/>
            <person name="Fogelqvist J."/>
            <person name="Knaust A."/>
            <person name="Julke S."/>
            <person name="Lilja T."/>
            <person name="Dhandapani V."/>
            <person name="Bonilla-Rosso G."/>
            <person name="Karlsson M."/>
            <person name="Shevchenko A."/>
            <person name="Choi S.R."/>
            <person name="Kim H.G."/>
            <person name="Park J.Y."/>
            <person name="Lim Y.P."/>
            <person name="Ludwig-Muller J."/>
            <person name="Dixelius C."/>
        </authorList>
    </citation>
    <scope>NUCLEOTIDE SEQUENCE</scope>
    <source>
        <tissue evidence="1">Potato root galls</tissue>
    </source>
</reference>
<dbReference type="EMBL" id="HACM01007006">
    <property type="protein sequence ID" value="CRZ07448.1"/>
    <property type="molecule type" value="Transcribed_RNA"/>
</dbReference>
<dbReference type="EMBL" id="HACM01007002">
    <property type="protein sequence ID" value="CRZ07444.1"/>
    <property type="molecule type" value="Transcribed_RNA"/>
</dbReference>
<evidence type="ECO:0000313" key="1">
    <source>
        <dbReference type="EMBL" id="CRZ07444.1"/>
    </source>
</evidence>
<sequence>MTMTSAQPLLSPSSDSATPNSFEVVLVRWYSGDPRPTSIISSCWDAAVKLRLSTSNDNRRGGMKSGRPVRGRRRLIPFLDHVEEIRLIPGRTRSENSRERGRVAMAFSGDT</sequence>
<protein>
    <submittedName>
        <fullName evidence="1">Uncharacterized protein</fullName>
    </submittedName>
</protein>
<dbReference type="AlphaFoldDB" id="A0A0H5RFL3"/>
<proteinExistence type="predicted"/>